<keyword evidence="3" id="KW-0285">Flavoprotein</keyword>
<dbReference type="EMBL" id="CP055900">
    <property type="protein sequence ID" value="QKX57982.1"/>
    <property type="molecule type" value="Genomic_DNA"/>
</dbReference>
<dbReference type="PIRSF" id="PIRSF000137">
    <property type="entry name" value="Alcohol_oxidase"/>
    <property type="match status" value="1"/>
</dbReference>
<dbReference type="Gene3D" id="3.30.560.10">
    <property type="entry name" value="Glucose Oxidase, domain 3"/>
    <property type="match status" value="1"/>
</dbReference>
<dbReference type="Gene3D" id="3.50.50.60">
    <property type="entry name" value="FAD/NAD(P)-binding domain"/>
    <property type="match status" value="1"/>
</dbReference>
<proteinExistence type="inferred from homology"/>
<organism evidence="5 6">
    <name type="scientific">Talaromyces rugulosus</name>
    <name type="common">Penicillium rugulosum</name>
    <dbReference type="NCBI Taxonomy" id="121627"/>
    <lineage>
        <taxon>Eukaryota</taxon>
        <taxon>Fungi</taxon>
        <taxon>Dikarya</taxon>
        <taxon>Ascomycota</taxon>
        <taxon>Pezizomycotina</taxon>
        <taxon>Eurotiomycetes</taxon>
        <taxon>Eurotiomycetidae</taxon>
        <taxon>Eurotiales</taxon>
        <taxon>Trichocomaceae</taxon>
        <taxon>Talaromyces</taxon>
        <taxon>Talaromyces sect. Islandici</taxon>
    </lineage>
</organism>
<feature type="active site" description="Proton acceptor" evidence="2">
    <location>
        <position position="538"/>
    </location>
</feature>
<feature type="active site" description="Proton donor" evidence="2">
    <location>
        <position position="500"/>
    </location>
</feature>
<sequence length="558" mass="61121">MPTEIFDFIIIGGGLAGSALASRLQQGSPSLSILIIEAGTDVSDRADVLDGSQWLSLLGSDLDWAYNTVPQRHVNDRILLNHAGKALGGGSVTNAGVWTRGDKENYDKWAELVDDPRWSYAGLLPYFRKVETYHDPNADPKIHGFDGPIKTESSVDRHYPLHEQVKNAWADVGIPYKPSMNDGDPVGLGQLIENRADGVRQISYSAYDLKNIKILTNTLVKRVIVSDENGRKVATAVELAESNNDGKITNRIITARREVIVSAGAYRSPQVLMLSGLGPKEELQRLGIEALVDLPDVGRHLRDHCYINQWWKLKEPEKGLALGSPAFNKPAFFKGLPIDFLATNQVPKEGLLKAIAADYKEAGIDADPELHELLSQKGHVEVFFMYVGFNQGDPLVVPDGVNVTTAIILLLPSSKGSIRLADTDPKTAPVIDPNYLATEVDRYMLREGVRQTYKVLCDTEIGKSIIASETVESDGHPVTKESSDEELDDLIRRRLLTMFHALGSLSMGKVVDSELRVKGVDRLRVVDASVIPLPISGHIQSAVYAIAEQAADIILASL</sequence>
<dbReference type="InterPro" id="IPR007867">
    <property type="entry name" value="GMC_OxRtase_C"/>
</dbReference>
<accession>A0A7H8QV93</accession>
<evidence type="ECO:0000259" key="4">
    <source>
        <dbReference type="PROSITE" id="PS00624"/>
    </source>
</evidence>
<dbReference type="Pfam" id="PF05199">
    <property type="entry name" value="GMC_oxred_C"/>
    <property type="match status" value="1"/>
</dbReference>
<name>A0A7H8QV93_TALRU</name>
<comment type="cofactor">
    <cofactor evidence="3">
        <name>FAD</name>
        <dbReference type="ChEBI" id="CHEBI:57692"/>
    </cofactor>
</comment>
<dbReference type="GO" id="GO:0016614">
    <property type="term" value="F:oxidoreductase activity, acting on CH-OH group of donors"/>
    <property type="evidence" value="ECO:0007669"/>
    <property type="project" value="InterPro"/>
</dbReference>
<dbReference type="RefSeq" id="XP_035344160.1">
    <property type="nucleotide sequence ID" value="XM_035488267.1"/>
</dbReference>
<feature type="binding site" evidence="3">
    <location>
        <begin position="94"/>
        <end position="97"/>
    </location>
    <ligand>
        <name>FAD</name>
        <dbReference type="ChEBI" id="CHEBI:57692"/>
    </ligand>
</feature>
<evidence type="ECO:0000313" key="5">
    <source>
        <dbReference type="EMBL" id="QKX57982.1"/>
    </source>
</evidence>
<dbReference type="Proteomes" id="UP000509510">
    <property type="component" value="Chromosome III"/>
</dbReference>
<evidence type="ECO:0000256" key="1">
    <source>
        <dbReference type="ARBA" id="ARBA00010790"/>
    </source>
</evidence>
<dbReference type="InterPro" id="IPR012132">
    <property type="entry name" value="GMC_OxRdtase"/>
</dbReference>
<dbReference type="PROSITE" id="PS00624">
    <property type="entry name" value="GMC_OXRED_2"/>
    <property type="match status" value="1"/>
</dbReference>
<dbReference type="OrthoDB" id="269227at2759"/>
<feature type="domain" description="Glucose-methanol-choline oxidoreductase N-terminal" evidence="4">
    <location>
        <begin position="264"/>
        <end position="278"/>
    </location>
</feature>
<protein>
    <recommendedName>
        <fullName evidence="4">Glucose-methanol-choline oxidoreductase N-terminal domain-containing protein</fullName>
    </recommendedName>
</protein>
<feature type="binding site" evidence="3">
    <location>
        <position position="220"/>
    </location>
    <ligand>
        <name>FAD</name>
        <dbReference type="ChEBI" id="CHEBI:57692"/>
    </ligand>
</feature>
<evidence type="ECO:0000256" key="3">
    <source>
        <dbReference type="PIRSR" id="PIRSR000137-2"/>
    </source>
</evidence>
<dbReference type="PANTHER" id="PTHR11552">
    <property type="entry name" value="GLUCOSE-METHANOL-CHOLINE GMC OXIDOREDUCTASE"/>
    <property type="match status" value="1"/>
</dbReference>
<dbReference type="PANTHER" id="PTHR11552:SF123">
    <property type="entry name" value="GMC OXIDOREDUCTASE (AFU_ORTHOLOGUE AFUA_2G01770)-RELATED"/>
    <property type="match status" value="1"/>
</dbReference>
<dbReference type="GeneID" id="55992600"/>
<dbReference type="AlphaFoldDB" id="A0A7H8QV93"/>
<dbReference type="SUPFAM" id="SSF51905">
    <property type="entry name" value="FAD/NAD(P)-binding domain"/>
    <property type="match status" value="1"/>
</dbReference>
<comment type="similarity">
    <text evidence="1">Belongs to the GMC oxidoreductase family.</text>
</comment>
<reference evidence="6" key="1">
    <citation type="submission" date="2020-06" db="EMBL/GenBank/DDBJ databases">
        <title>A chromosome-scale genome assembly of Talaromyces rugulosus W13939.</title>
        <authorList>
            <person name="Wang B."/>
            <person name="Guo L."/>
            <person name="Ye K."/>
            <person name="Wang L."/>
        </authorList>
    </citation>
    <scope>NUCLEOTIDE SEQUENCE [LARGE SCALE GENOMIC DNA]</scope>
    <source>
        <strain evidence="6">W13939</strain>
    </source>
</reference>
<dbReference type="InterPro" id="IPR036188">
    <property type="entry name" value="FAD/NAD-bd_sf"/>
</dbReference>
<evidence type="ECO:0000256" key="2">
    <source>
        <dbReference type="PIRSR" id="PIRSR000137-1"/>
    </source>
</evidence>
<keyword evidence="3" id="KW-0274">FAD</keyword>
<dbReference type="GO" id="GO:0050660">
    <property type="term" value="F:flavin adenine dinucleotide binding"/>
    <property type="evidence" value="ECO:0007669"/>
    <property type="project" value="InterPro"/>
</dbReference>
<dbReference type="InterPro" id="IPR000172">
    <property type="entry name" value="GMC_OxRdtase_N"/>
</dbReference>
<dbReference type="SUPFAM" id="SSF54373">
    <property type="entry name" value="FAD-linked reductases, C-terminal domain"/>
    <property type="match status" value="1"/>
</dbReference>
<dbReference type="KEGG" id="trg:TRUGW13939_05102"/>
<keyword evidence="6" id="KW-1185">Reference proteome</keyword>
<evidence type="ECO:0000313" key="6">
    <source>
        <dbReference type="Proteomes" id="UP000509510"/>
    </source>
</evidence>
<dbReference type="Pfam" id="PF00732">
    <property type="entry name" value="GMC_oxred_N"/>
    <property type="match status" value="1"/>
</dbReference>
<gene>
    <name evidence="5" type="ORF">TRUGW13939_05102</name>
</gene>